<dbReference type="EMBL" id="QZKI01000029">
    <property type="protein sequence ID" value="RJP73298.1"/>
    <property type="molecule type" value="Genomic_DNA"/>
</dbReference>
<evidence type="ECO:0000256" key="2">
    <source>
        <dbReference type="SAM" id="MobiDB-lite"/>
    </source>
</evidence>
<dbReference type="Gene3D" id="3.60.15.10">
    <property type="entry name" value="Ribonuclease Z/Hydroxyacylglutathione hydrolase-like"/>
    <property type="match status" value="1"/>
</dbReference>
<gene>
    <name evidence="4" type="ORF">C4532_04670</name>
</gene>
<dbReference type="GO" id="GO:0016787">
    <property type="term" value="F:hydrolase activity"/>
    <property type="evidence" value="ECO:0007669"/>
    <property type="project" value="UniProtKB-KW"/>
</dbReference>
<reference evidence="4 5" key="1">
    <citation type="journal article" date="2017" name="ISME J.">
        <title>Energy and carbon metabolisms in a deep terrestrial subsurface fluid microbial community.</title>
        <authorList>
            <person name="Momper L."/>
            <person name="Jungbluth S.P."/>
            <person name="Lee M.D."/>
            <person name="Amend J.P."/>
        </authorList>
    </citation>
    <scope>NUCLEOTIDE SEQUENCE [LARGE SCALE GENOMIC DNA]</scope>
    <source>
        <strain evidence="4">SURF_17</strain>
    </source>
</reference>
<dbReference type="AlphaFoldDB" id="A0A419F4A8"/>
<sequence>MDDVKRGIGHISEGARVLRKATEDSLESEVPSIVLNLLGPREEASECQNETSASRAEGDSWSARGEPDSKPEITPAFFRNVSPPPAKAGRNGSRQSGKKGRKPSAPAHSGKKAGDNGDTEIGNGNGIFKKVIEAFHDDRGRILDTIARNEEKLRSFTSKQRSIPPDAFSFFSVLRKWNSHTPILPSEKGDNHGGGYFLYIRGKDGERGRGIAIDPGFNFVENLYEEGFKASDIDAVLISHAHNDHTVDLESILTLVHVINKNTDKKRKKKIDLFLNLGTFIKYSGWLNVHTSSVINEINVLHCGNVLDLSEKYNGLKIHAVKAQHHEIIDDKYCLGFVLEVDGCTIALTGDTGWRMDNSIAAPYAEHKTDLMVAHLGSIKRTEFDYLGKKTEGERQKCLYAQHLGLLGTGAMLHTVKPKLAVISEFGEELKPLRKDVVEKFDEVLNSTRCIPGEVGLHIRIPDLSVFCIVHRDFVPFQDIRIFNRPDQSNLYYYKEPANETERAEIYDLARELASQERAVSLFERLKRGPVKIR</sequence>
<dbReference type="PANTHER" id="PTHR43546">
    <property type="entry name" value="UPF0173 METAL-DEPENDENT HYDROLASE MJ1163-RELATED"/>
    <property type="match status" value="1"/>
</dbReference>
<dbReference type="PANTHER" id="PTHR43546:SF9">
    <property type="entry name" value="L-ASCORBATE-6-PHOSPHATE LACTONASE ULAG-RELATED"/>
    <property type="match status" value="1"/>
</dbReference>
<dbReference type="Pfam" id="PF12706">
    <property type="entry name" value="Lactamase_B_2"/>
    <property type="match status" value="1"/>
</dbReference>
<name>A0A419F4A8_9BACT</name>
<dbReference type="Proteomes" id="UP000285961">
    <property type="component" value="Unassembled WGS sequence"/>
</dbReference>
<dbReference type="InterPro" id="IPR050114">
    <property type="entry name" value="UPF0173_UPF0282_UlaG_hydrolase"/>
</dbReference>
<protein>
    <submittedName>
        <fullName evidence="4">MBL fold metallo-hydrolase</fullName>
    </submittedName>
</protein>
<proteinExistence type="predicted"/>
<feature type="region of interest" description="Disordered" evidence="2">
    <location>
        <begin position="1"/>
        <end position="121"/>
    </location>
</feature>
<dbReference type="InterPro" id="IPR001279">
    <property type="entry name" value="Metallo-B-lactamas"/>
</dbReference>
<accession>A0A419F4A8</accession>
<dbReference type="SUPFAM" id="SSF56281">
    <property type="entry name" value="Metallo-hydrolase/oxidoreductase"/>
    <property type="match status" value="1"/>
</dbReference>
<feature type="domain" description="Metallo-beta-lactamase" evidence="3">
    <location>
        <begin position="211"/>
        <end position="422"/>
    </location>
</feature>
<evidence type="ECO:0000313" key="5">
    <source>
        <dbReference type="Proteomes" id="UP000285961"/>
    </source>
</evidence>
<comment type="caution">
    <text evidence="4">The sequence shown here is derived from an EMBL/GenBank/DDBJ whole genome shotgun (WGS) entry which is preliminary data.</text>
</comment>
<evidence type="ECO:0000313" key="4">
    <source>
        <dbReference type="EMBL" id="RJP73298.1"/>
    </source>
</evidence>
<evidence type="ECO:0000259" key="3">
    <source>
        <dbReference type="Pfam" id="PF12706"/>
    </source>
</evidence>
<organism evidence="4 5">
    <name type="scientific">Candidatus Abyssobacteria bacterium SURF_17</name>
    <dbReference type="NCBI Taxonomy" id="2093361"/>
    <lineage>
        <taxon>Bacteria</taxon>
        <taxon>Pseudomonadati</taxon>
        <taxon>Candidatus Hydrogenedentota</taxon>
        <taxon>Candidatus Abyssobacteria</taxon>
    </lineage>
</organism>
<dbReference type="InterPro" id="IPR036866">
    <property type="entry name" value="RibonucZ/Hydroxyglut_hydro"/>
</dbReference>
<evidence type="ECO:0000256" key="1">
    <source>
        <dbReference type="ARBA" id="ARBA00022801"/>
    </source>
</evidence>
<keyword evidence="1 4" id="KW-0378">Hydrolase</keyword>